<dbReference type="PANTHER" id="PTHR32308:SF10">
    <property type="entry name" value="CITRATE LYASE SUBUNIT BETA"/>
    <property type="match status" value="1"/>
</dbReference>
<evidence type="ECO:0000256" key="5">
    <source>
        <dbReference type="PIRSR" id="PIRSR015582-1"/>
    </source>
</evidence>
<keyword evidence="4 6" id="KW-0460">Magnesium</keyword>
<feature type="binding site" evidence="5">
    <location>
        <position position="64"/>
    </location>
    <ligand>
        <name>substrate</name>
    </ligand>
</feature>
<feature type="binding site" evidence="5">
    <location>
        <position position="117"/>
    </location>
    <ligand>
        <name>substrate</name>
    </ligand>
</feature>
<gene>
    <name evidence="8" type="ORF">SAMN05444959_12319</name>
</gene>
<dbReference type="Proteomes" id="UP000198307">
    <property type="component" value="Unassembled WGS sequence"/>
</dbReference>
<dbReference type="InterPro" id="IPR040442">
    <property type="entry name" value="Pyrv_kinase-like_dom_sf"/>
</dbReference>
<evidence type="ECO:0000259" key="7">
    <source>
        <dbReference type="Pfam" id="PF03328"/>
    </source>
</evidence>
<dbReference type="GO" id="GO:0016829">
    <property type="term" value="F:lyase activity"/>
    <property type="evidence" value="ECO:0007669"/>
    <property type="project" value="UniProtKB-KW"/>
</dbReference>
<dbReference type="OrthoDB" id="9800547at2"/>
<organism evidence="8 9">
    <name type="scientific">Paracoccus seriniphilus</name>
    <dbReference type="NCBI Taxonomy" id="184748"/>
    <lineage>
        <taxon>Bacteria</taxon>
        <taxon>Pseudomonadati</taxon>
        <taxon>Pseudomonadota</taxon>
        <taxon>Alphaproteobacteria</taxon>
        <taxon>Rhodobacterales</taxon>
        <taxon>Paracoccaceae</taxon>
        <taxon>Paracoccus</taxon>
    </lineage>
</organism>
<feature type="binding site" evidence="6">
    <location>
        <position position="143"/>
    </location>
    <ligand>
        <name>Mg(2+)</name>
        <dbReference type="ChEBI" id="CHEBI:18420"/>
    </ligand>
</feature>
<evidence type="ECO:0000313" key="9">
    <source>
        <dbReference type="Proteomes" id="UP000198307"/>
    </source>
</evidence>
<reference evidence="8 9" key="1">
    <citation type="submission" date="2017-07" db="EMBL/GenBank/DDBJ databases">
        <authorList>
            <person name="Sun Z.S."/>
            <person name="Albrecht U."/>
            <person name="Echele G."/>
            <person name="Lee C.C."/>
        </authorList>
    </citation>
    <scope>NUCLEOTIDE SEQUENCE [LARGE SCALE GENOMIC DNA]</scope>
    <source>
        <strain evidence="8 9">DSM 14827</strain>
    </source>
</reference>
<sequence>MVALDLIRAPLFVPANRPERFAKAAASQTDAVILDLEDAVGPEQKDKARSQLRCDFTQKPVLVRVNACGTPWHEDDMAAISTFPFAGIILPKAEDPMVGATLSRAGARKMPLFPLIETARGLAQARNIAAHAGVQRLVFGSIDFCADLGCEHRRKILLPARSELVLASRLAGRAGPIDGVTARLDDCSEARTDAEHACALGMTGKLCIHPRQVPEVLLCFAPSAWAVDWARRVLDSGDGAVALDGAMIDEPVRLRARQIIAAMSKG</sequence>
<evidence type="ECO:0000256" key="2">
    <source>
        <dbReference type="ARBA" id="ARBA00005568"/>
    </source>
</evidence>
<protein>
    <submittedName>
        <fullName evidence="8">Citrate lyase subunit beta / citryl-CoA lyase</fullName>
    </submittedName>
</protein>
<dbReference type="SUPFAM" id="SSF51621">
    <property type="entry name" value="Phosphoenolpyruvate/pyruvate domain"/>
    <property type="match status" value="1"/>
</dbReference>
<evidence type="ECO:0000256" key="4">
    <source>
        <dbReference type="ARBA" id="ARBA00022842"/>
    </source>
</evidence>
<dbReference type="Pfam" id="PF03328">
    <property type="entry name" value="HpcH_HpaI"/>
    <property type="match status" value="1"/>
</dbReference>
<accession>A0A239Q287</accession>
<dbReference type="InterPro" id="IPR011206">
    <property type="entry name" value="Citrate_lyase_beta/mcl1/mcl2"/>
</dbReference>
<dbReference type="PANTHER" id="PTHR32308">
    <property type="entry name" value="LYASE BETA SUBUNIT, PUTATIVE (AFU_ORTHOLOGUE AFUA_4G13030)-RELATED"/>
    <property type="match status" value="1"/>
</dbReference>
<evidence type="ECO:0000256" key="6">
    <source>
        <dbReference type="PIRSR" id="PIRSR015582-2"/>
    </source>
</evidence>
<dbReference type="EMBL" id="FZQB01000023">
    <property type="protein sequence ID" value="SNT76624.1"/>
    <property type="molecule type" value="Genomic_DNA"/>
</dbReference>
<evidence type="ECO:0000256" key="3">
    <source>
        <dbReference type="ARBA" id="ARBA00022723"/>
    </source>
</evidence>
<dbReference type="PIRSF" id="PIRSF015582">
    <property type="entry name" value="Cit_lyase_B"/>
    <property type="match status" value="1"/>
</dbReference>
<feature type="binding site" evidence="6">
    <location>
        <position position="117"/>
    </location>
    <ligand>
        <name>Mg(2+)</name>
        <dbReference type="ChEBI" id="CHEBI:18420"/>
    </ligand>
</feature>
<name>A0A239Q287_9RHOB</name>
<evidence type="ECO:0000256" key="1">
    <source>
        <dbReference type="ARBA" id="ARBA00001946"/>
    </source>
</evidence>
<keyword evidence="3 6" id="KW-0479">Metal-binding</keyword>
<dbReference type="Gene3D" id="3.20.20.60">
    <property type="entry name" value="Phosphoenolpyruvate-binding domains"/>
    <property type="match status" value="1"/>
</dbReference>
<comment type="cofactor">
    <cofactor evidence="1">
        <name>Mg(2+)</name>
        <dbReference type="ChEBI" id="CHEBI:18420"/>
    </cofactor>
</comment>
<feature type="domain" description="HpcH/HpaI aldolase/citrate lyase" evidence="7">
    <location>
        <begin position="9"/>
        <end position="210"/>
    </location>
</feature>
<comment type="similarity">
    <text evidence="2">Belongs to the HpcH/HpaI aldolase family.</text>
</comment>
<dbReference type="AlphaFoldDB" id="A0A239Q287"/>
<proteinExistence type="inferred from homology"/>
<dbReference type="InterPro" id="IPR005000">
    <property type="entry name" value="Aldolase/citrate-lyase_domain"/>
</dbReference>
<dbReference type="GO" id="GO:0000287">
    <property type="term" value="F:magnesium ion binding"/>
    <property type="evidence" value="ECO:0007669"/>
    <property type="project" value="TreeGrafter"/>
</dbReference>
<dbReference type="InterPro" id="IPR015813">
    <property type="entry name" value="Pyrv/PenolPyrv_kinase-like_dom"/>
</dbReference>
<evidence type="ECO:0000313" key="8">
    <source>
        <dbReference type="EMBL" id="SNT76624.1"/>
    </source>
</evidence>
<keyword evidence="9" id="KW-1185">Reference proteome</keyword>
<dbReference type="RefSeq" id="WP_089345918.1">
    <property type="nucleotide sequence ID" value="NZ_CP067130.1"/>
</dbReference>
<keyword evidence="8" id="KW-0456">Lyase</keyword>
<dbReference type="GO" id="GO:0006107">
    <property type="term" value="P:oxaloacetate metabolic process"/>
    <property type="evidence" value="ECO:0007669"/>
    <property type="project" value="TreeGrafter"/>
</dbReference>